<dbReference type="OrthoDB" id="10265800at2759"/>
<sequence>MSYRGIPGQIRKLIDTMKNDTTVDFENDWKLVTLFIGGNDLCQYCNDRATLSLQNYSLHMKTSLNMFYQEVPKIILNIVEILEIEGLRKIKKDSLGCSVLQPLICPCFLQTTEDSPELAEIKRFNRDLQYETENVAYGGGYDDREDFAVVVQPFFRNTIIPMNAEGRPDTTYFSVDCFHFSERGHADMASALWNNMEHPYIFTKVNSLPSPANTTTTTTTTATTSPTTHSTALPPPFECTNTVPVSSDWLGCHLAPALLQRQEKQEEDDSCGDERHW</sequence>
<protein>
    <recommendedName>
        <fullName evidence="4">Phospholipase B1, membrane-associated</fullName>
    </recommendedName>
</protein>
<dbReference type="InterPro" id="IPR036514">
    <property type="entry name" value="SGNH_hydro_sf"/>
</dbReference>
<dbReference type="Pfam" id="PF00657">
    <property type="entry name" value="Lipase_GDSL"/>
    <property type="match status" value="1"/>
</dbReference>
<dbReference type="AlphaFoldDB" id="A0A7J5Y6J3"/>
<dbReference type="Proteomes" id="UP000518266">
    <property type="component" value="Unassembled WGS sequence"/>
</dbReference>
<proteinExistence type="predicted"/>
<dbReference type="InterPro" id="IPR035547">
    <property type="entry name" value="Phospholipase_B"/>
</dbReference>
<accession>A0A7J5Y6J3</accession>
<dbReference type="GO" id="GO:0031526">
    <property type="term" value="C:brush border membrane"/>
    <property type="evidence" value="ECO:0007669"/>
    <property type="project" value="TreeGrafter"/>
</dbReference>
<evidence type="ECO:0000313" key="2">
    <source>
        <dbReference type="EMBL" id="KAF3845020.1"/>
    </source>
</evidence>
<reference evidence="2 3" key="1">
    <citation type="submission" date="2020-03" db="EMBL/GenBank/DDBJ databases">
        <title>Dissostichus mawsoni Genome sequencing and assembly.</title>
        <authorList>
            <person name="Park H."/>
        </authorList>
    </citation>
    <scope>NUCLEOTIDE SEQUENCE [LARGE SCALE GENOMIC DNA]</scope>
    <source>
        <strain evidence="2">DM0001</strain>
        <tissue evidence="2">Muscle</tissue>
    </source>
</reference>
<keyword evidence="3" id="KW-1185">Reference proteome</keyword>
<dbReference type="EMBL" id="JAAKFY010000015">
    <property type="protein sequence ID" value="KAF3845020.1"/>
    <property type="molecule type" value="Genomic_DNA"/>
</dbReference>
<feature type="non-terminal residue" evidence="2">
    <location>
        <position position="277"/>
    </location>
</feature>
<dbReference type="PANTHER" id="PTHR21325:SF52">
    <property type="entry name" value="PHOSPHOLIPASE B1, MEMBRANE-ASSOCIATED"/>
    <property type="match status" value="1"/>
</dbReference>
<evidence type="ECO:0000256" key="1">
    <source>
        <dbReference type="SAM" id="MobiDB-lite"/>
    </source>
</evidence>
<dbReference type="Gene3D" id="3.40.50.1110">
    <property type="entry name" value="SGNH hydrolase"/>
    <property type="match status" value="1"/>
</dbReference>
<dbReference type="SUPFAM" id="SSF52266">
    <property type="entry name" value="SGNH hydrolase"/>
    <property type="match status" value="1"/>
</dbReference>
<dbReference type="InterPro" id="IPR001087">
    <property type="entry name" value="GDSL"/>
</dbReference>
<dbReference type="GO" id="GO:0006644">
    <property type="term" value="P:phospholipid metabolic process"/>
    <property type="evidence" value="ECO:0007669"/>
    <property type="project" value="TreeGrafter"/>
</dbReference>
<dbReference type="GO" id="GO:0004622">
    <property type="term" value="F:phosphatidylcholine lysophospholipase activity"/>
    <property type="evidence" value="ECO:0007669"/>
    <property type="project" value="TreeGrafter"/>
</dbReference>
<dbReference type="InterPro" id="IPR038885">
    <property type="entry name" value="PLB1"/>
</dbReference>
<dbReference type="GO" id="GO:0004623">
    <property type="term" value="F:phospholipase A2 activity"/>
    <property type="evidence" value="ECO:0007669"/>
    <property type="project" value="TreeGrafter"/>
</dbReference>
<evidence type="ECO:0000313" key="3">
    <source>
        <dbReference type="Proteomes" id="UP000518266"/>
    </source>
</evidence>
<name>A0A7J5Y6J3_DISMA</name>
<dbReference type="PANTHER" id="PTHR21325">
    <property type="entry name" value="PHOSPHOLIPASE B, PLB1"/>
    <property type="match status" value="1"/>
</dbReference>
<feature type="compositionally biased region" description="Low complexity" evidence="1">
    <location>
        <begin position="209"/>
        <end position="232"/>
    </location>
</feature>
<comment type="caution">
    <text evidence="2">The sequence shown here is derived from an EMBL/GenBank/DDBJ whole genome shotgun (WGS) entry which is preliminary data.</text>
</comment>
<evidence type="ECO:0008006" key="4">
    <source>
        <dbReference type="Google" id="ProtNLM"/>
    </source>
</evidence>
<dbReference type="GO" id="GO:0050253">
    <property type="term" value="F:retinyl-palmitate esterase activity"/>
    <property type="evidence" value="ECO:0007669"/>
    <property type="project" value="TreeGrafter"/>
</dbReference>
<dbReference type="CDD" id="cd01824">
    <property type="entry name" value="Phospholipase_B_like"/>
    <property type="match status" value="1"/>
</dbReference>
<feature type="region of interest" description="Disordered" evidence="1">
    <location>
        <begin position="207"/>
        <end position="235"/>
    </location>
</feature>
<gene>
    <name evidence="2" type="ORF">F7725_008183</name>
</gene>
<organism evidence="2 3">
    <name type="scientific">Dissostichus mawsoni</name>
    <name type="common">Antarctic cod</name>
    <dbReference type="NCBI Taxonomy" id="36200"/>
    <lineage>
        <taxon>Eukaryota</taxon>
        <taxon>Metazoa</taxon>
        <taxon>Chordata</taxon>
        <taxon>Craniata</taxon>
        <taxon>Vertebrata</taxon>
        <taxon>Euteleostomi</taxon>
        <taxon>Actinopterygii</taxon>
        <taxon>Neopterygii</taxon>
        <taxon>Teleostei</taxon>
        <taxon>Neoteleostei</taxon>
        <taxon>Acanthomorphata</taxon>
        <taxon>Eupercaria</taxon>
        <taxon>Perciformes</taxon>
        <taxon>Notothenioidei</taxon>
        <taxon>Nototheniidae</taxon>
        <taxon>Dissostichus</taxon>
    </lineage>
</organism>